<dbReference type="GO" id="GO:0006508">
    <property type="term" value="P:proteolysis"/>
    <property type="evidence" value="ECO:0007669"/>
    <property type="project" value="UniProtKB-KW"/>
</dbReference>
<dbReference type="PANTHER" id="PTHR43806:SF11">
    <property type="entry name" value="CEREVISIN-RELATED"/>
    <property type="match status" value="1"/>
</dbReference>
<dbReference type="PROSITE" id="PS00136">
    <property type="entry name" value="SUBTILASE_ASP"/>
    <property type="match status" value="1"/>
</dbReference>
<dbReference type="SUPFAM" id="SSF52743">
    <property type="entry name" value="Subtilisin-like"/>
    <property type="match status" value="1"/>
</dbReference>
<dbReference type="Gene3D" id="3.40.50.200">
    <property type="entry name" value="Peptidase S8/S53 domain"/>
    <property type="match status" value="1"/>
</dbReference>
<dbReference type="InterPro" id="IPR022398">
    <property type="entry name" value="Peptidase_S8_His-AS"/>
</dbReference>
<dbReference type="InterPro" id="IPR050131">
    <property type="entry name" value="Peptidase_S8_subtilisin-like"/>
</dbReference>
<dbReference type="PROSITE" id="PS51892">
    <property type="entry name" value="SUBTILASE"/>
    <property type="match status" value="1"/>
</dbReference>
<dbReference type="PROSITE" id="PS00138">
    <property type="entry name" value="SUBTILASE_SER"/>
    <property type="match status" value="1"/>
</dbReference>
<protein>
    <submittedName>
        <fullName evidence="8">S8 family serine peptidase</fullName>
    </submittedName>
</protein>
<dbReference type="Proteomes" id="UP000437824">
    <property type="component" value="Unassembled WGS sequence"/>
</dbReference>
<feature type="domain" description="Peptidase S8/S53" evidence="7">
    <location>
        <begin position="11"/>
        <end position="271"/>
    </location>
</feature>
<evidence type="ECO:0000259" key="7">
    <source>
        <dbReference type="Pfam" id="PF00082"/>
    </source>
</evidence>
<accession>A0A844GHD3</accession>
<evidence type="ECO:0000256" key="3">
    <source>
        <dbReference type="ARBA" id="ARBA00022801"/>
    </source>
</evidence>
<proteinExistence type="inferred from homology"/>
<name>A0A844GHD3_9FIRM</name>
<evidence type="ECO:0000313" key="8">
    <source>
        <dbReference type="EMBL" id="MTD60599.1"/>
    </source>
</evidence>
<dbReference type="Pfam" id="PF00082">
    <property type="entry name" value="Peptidase_S8"/>
    <property type="match status" value="1"/>
</dbReference>
<dbReference type="RefSeq" id="WP_118508920.1">
    <property type="nucleotide sequence ID" value="NZ_WMBC01000003.1"/>
</dbReference>
<dbReference type="CDD" id="cd07487">
    <property type="entry name" value="Peptidases_S8_1"/>
    <property type="match status" value="1"/>
</dbReference>
<dbReference type="InterPro" id="IPR036852">
    <property type="entry name" value="Peptidase_S8/S53_dom_sf"/>
</dbReference>
<dbReference type="PROSITE" id="PS00137">
    <property type="entry name" value="SUBTILASE_HIS"/>
    <property type="match status" value="1"/>
</dbReference>
<evidence type="ECO:0000256" key="1">
    <source>
        <dbReference type="ARBA" id="ARBA00011073"/>
    </source>
</evidence>
<dbReference type="InterPro" id="IPR023827">
    <property type="entry name" value="Peptidase_S8_Asp-AS"/>
</dbReference>
<feature type="active site" description="Charge relay system" evidence="5">
    <location>
        <position position="20"/>
    </location>
</feature>
<dbReference type="PANTHER" id="PTHR43806">
    <property type="entry name" value="PEPTIDASE S8"/>
    <property type="match status" value="1"/>
</dbReference>
<dbReference type="InterPro" id="IPR015500">
    <property type="entry name" value="Peptidase_S8_subtilisin-rel"/>
</dbReference>
<comment type="caution">
    <text evidence="8">The sequence shown here is derived from an EMBL/GenBank/DDBJ whole genome shotgun (WGS) entry which is preliminary data.</text>
</comment>
<evidence type="ECO:0000256" key="6">
    <source>
        <dbReference type="RuleBase" id="RU003355"/>
    </source>
</evidence>
<dbReference type="AlphaFoldDB" id="A0A844GHD3"/>
<feature type="active site" description="Charge relay system" evidence="5">
    <location>
        <position position="225"/>
    </location>
</feature>
<dbReference type="EMBL" id="WMBC01000003">
    <property type="protein sequence ID" value="MTD60599.1"/>
    <property type="molecule type" value="Genomic_DNA"/>
</dbReference>
<keyword evidence="2 5" id="KW-0645">Protease</keyword>
<comment type="similarity">
    <text evidence="1 5 6">Belongs to the peptidase S8 family.</text>
</comment>
<gene>
    <name evidence="8" type="ORF">GKZ57_04825</name>
</gene>
<reference evidence="8 9" key="1">
    <citation type="submission" date="2019-11" db="EMBL/GenBank/DDBJ databases">
        <title>Draft genome sequence of Blautia luti DSM 14534T, isolated from human stool.</title>
        <authorList>
            <person name="Ortiz R."/>
            <person name="Melis-Arcos F."/>
            <person name="Covarrubias P."/>
            <person name="Cardenas J.P."/>
            <person name="Perez-Donoso J."/>
            <person name="Almonacid D."/>
        </authorList>
    </citation>
    <scope>NUCLEOTIDE SEQUENCE [LARGE SCALE GENOMIC DNA]</scope>
    <source>
        <strain evidence="8 9">DSM 14534</strain>
    </source>
</reference>
<evidence type="ECO:0000256" key="5">
    <source>
        <dbReference type="PROSITE-ProRule" id="PRU01240"/>
    </source>
</evidence>
<evidence type="ECO:0000256" key="2">
    <source>
        <dbReference type="ARBA" id="ARBA00022670"/>
    </source>
</evidence>
<organism evidence="8 9">
    <name type="scientific">Blautia luti DSM 14534 = JCM 17040</name>
    <dbReference type="NCBI Taxonomy" id="649762"/>
    <lineage>
        <taxon>Bacteria</taxon>
        <taxon>Bacillati</taxon>
        <taxon>Bacillota</taxon>
        <taxon>Clostridia</taxon>
        <taxon>Lachnospirales</taxon>
        <taxon>Lachnospiraceae</taxon>
        <taxon>Blautia</taxon>
    </lineage>
</organism>
<dbReference type="PRINTS" id="PR00723">
    <property type="entry name" value="SUBTILISIN"/>
</dbReference>
<keyword evidence="3 5" id="KW-0378">Hydrolase</keyword>
<evidence type="ECO:0000256" key="4">
    <source>
        <dbReference type="ARBA" id="ARBA00022825"/>
    </source>
</evidence>
<sequence>MGNLSDAEYTGKGIGVCVMDTGLFPHIDFAGRIWVFRDFVRGQKQPYDDNSHGTHVCGIIGGDGTASRGRIRGIAPGCGFIALKVLDGLGNGRKEDVLQAIEWILKNRKKYGIRIVNISVGTTCRTKMDHKILIDGVEKLWDQGLVVVAAAGNQGPRPGSVTAPGSSRKIITVGSSDLLTGRSAISGRGPTFECVCKPDLVAPGSKIRACAPGVDFPYGVKSGTSMSTPLVSGAAALMLEKNPALTNLEIKMKLKESARDMGLPKNLQGWGELDLERFMKL</sequence>
<feature type="active site" description="Charge relay system" evidence="5">
    <location>
        <position position="52"/>
    </location>
</feature>
<dbReference type="InterPro" id="IPR000209">
    <property type="entry name" value="Peptidase_S8/S53_dom"/>
</dbReference>
<dbReference type="GO" id="GO:0004252">
    <property type="term" value="F:serine-type endopeptidase activity"/>
    <property type="evidence" value="ECO:0007669"/>
    <property type="project" value="UniProtKB-UniRule"/>
</dbReference>
<evidence type="ECO:0000313" key="9">
    <source>
        <dbReference type="Proteomes" id="UP000437824"/>
    </source>
</evidence>
<keyword evidence="4 5" id="KW-0720">Serine protease</keyword>
<dbReference type="InterPro" id="IPR023828">
    <property type="entry name" value="Peptidase_S8_Ser-AS"/>
</dbReference>